<dbReference type="Proteomes" id="UP000523007">
    <property type="component" value="Unassembled WGS sequence"/>
</dbReference>
<evidence type="ECO:0000313" key="3">
    <source>
        <dbReference type="Proteomes" id="UP000523007"/>
    </source>
</evidence>
<feature type="compositionally biased region" description="Basic and acidic residues" evidence="1">
    <location>
        <begin position="31"/>
        <end position="49"/>
    </location>
</feature>
<evidence type="ECO:0000256" key="1">
    <source>
        <dbReference type="SAM" id="MobiDB-lite"/>
    </source>
</evidence>
<reference evidence="2 3" key="1">
    <citation type="submission" date="2020-08" db="EMBL/GenBank/DDBJ databases">
        <title>Sequencing the genomes of 1000 actinobacteria strains.</title>
        <authorList>
            <person name="Klenk H.-P."/>
        </authorList>
    </citation>
    <scope>NUCLEOTIDE SEQUENCE [LARGE SCALE GENOMIC DNA]</scope>
    <source>
        <strain evidence="2 3">DSM 102030</strain>
    </source>
</reference>
<dbReference type="AlphaFoldDB" id="A0A7W7RH27"/>
<keyword evidence="3" id="KW-1185">Reference proteome</keyword>
<organism evidence="2 3">
    <name type="scientific">Lipingzhangella halophila</name>
    <dbReference type="NCBI Taxonomy" id="1783352"/>
    <lineage>
        <taxon>Bacteria</taxon>
        <taxon>Bacillati</taxon>
        <taxon>Actinomycetota</taxon>
        <taxon>Actinomycetes</taxon>
        <taxon>Streptosporangiales</taxon>
        <taxon>Nocardiopsidaceae</taxon>
        <taxon>Lipingzhangella</taxon>
    </lineage>
</organism>
<sequence>MPYVKATNRHVSDDGKKRAPGDVYSVSSAEATRRGKDGQVKRVKVEPVETKQATPASKPKPAPSPASAKVEPKSDSKSEGKDDKA</sequence>
<dbReference type="RefSeq" id="WP_184578671.1">
    <property type="nucleotide sequence ID" value="NZ_JACHJT010000001.1"/>
</dbReference>
<feature type="compositionally biased region" description="Basic and acidic residues" evidence="1">
    <location>
        <begin position="10"/>
        <end position="20"/>
    </location>
</feature>
<protein>
    <submittedName>
        <fullName evidence="2">Uncharacterized protein</fullName>
    </submittedName>
</protein>
<evidence type="ECO:0000313" key="2">
    <source>
        <dbReference type="EMBL" id="MBB4931847.1"/>
    </source>
</evidence>
<feature type="compositionally biased region" description="Basic and acidic residues" evidence="1">
    <location>
        <begin position="70"/>
        <end position="85"/>
    </location>
</feature>
<comment type="caution">
    <text evidence="2">The sequence shown here is derived from an EMBL/GenBank/DDBJ whole genome shotgun (WGS) entry which is preliminary data.</text>
</comment>
<accession>A0A7W7RH27</accession>
<dbReference type="EMBL" id="JACHJT010000001">
    <property type="protein sequence ID" value="MBB4931847.1"/>
    <property type="molecule type" value="Genomic_DNA"/>
</dbReference>
<gene>
    <name evidence="2" type="ORF">F4561_002667</name>
</gene>
<name>A0A7W7RH27_9ACTN</name>
<feature type="region of interest" description="Disordered" evidence="1">
    <location>
        <begin position="1"/>
        <end position="85"/>
    </location>
</feature>
<proteinExistence type="predicted"/>